<dbReference type="AlphaFoldDB" id="A0A5J4Z0J1"/>
<dbReference type="InterPro" id="IPR039175">
    <property type="entry name" value="TIM22"/>
</dbReference>
<keyword evidence="6 8" id="KW-0496">Mitochondrion</keyword>
<organism evidence="10 11">
    <name type="scientific">Porphyridium purpureum</name>
    <name type="common">Red alga</name>
    <name type="synonym">Porphyridium cruentum</name>
    <dbReference type="NCBI Taxonomy" id="35688"/>
    <lineage>
        <taxon>Eukaryota</taxon>
        <taxon>Rhodophyta</taxon>
        <taxon>Bangiophyceae</taxon>
        <taxon>Porphyridiales</taxon>
        <taxon>Porphyridiaceae</taxon>
        <taxon>Porphyridium</taxon>
    </lineage>
</organism>
<evidence type="ECO:0000256" key="6">
    <source>
        <dbReference type="ARBA" id="ARBA00023128"/>
    </source>
</evidence>
<dbReference type="OrthoDB" id="75343at2759"/>
<evidence type="ECO:0000313" key="11">
    <source>
        <dbReference type="Proteomes" id="UP000324585"/>
    </source>
</evidence>
<dbReference type="OMA" id="VNPNMAD"/>
<dbReference type="GO" id="GO:0042721">
    <property type="term" value="C:TIM22 mitochondrial import inner membrane insertion complex"/>
    <property type="evidence" value="ECO:0007669"/>
    <property type="project" value="UniProtKB-UniRule"/>
</dbReference>
<comment type="function">
    <text evidence="8">Essential core component of the TIM22 complex, a complex that mediates the import and insertion of multi-pass transmembrane proteins into the mitochondrial inner membrane. In the TIM22 complex, it constitutes the voltage-activated and signal-gated channel. Forms a twin-pore translocase that uses the membrane potential as external driving force in 2 voltage-dependent steps.</text>
</comment>
<keyword evidence="7" id="KW-0472">Membrane</keyword>
<accession>A0A5J4Z0J1</accession>
<evidence type="ECO:0000256" key="5">
    <source>
        <dbReference type="ARBA" id="ARBA00022989"/>
    </source>
</evidence>
<feature type="compositionally biased region" description="Gly residues" evidence="9">
    <location>
        <begin position="13"/>
        <end position="22"/>
    </location>
</feature>
<evidence type="ECO:0000256" key="8">
    <source>
        <dbReference type="RuleBase" id="RU367038"/>
    </source>
</evidence>
<keyword evidence="5" id="KW-1133">Transmembrane helix</keyword>
<keyword evidence="8" id="KW-0653">Protein transport</keyword>
<gene>
    <name evidence="10" type="ORF">FVE85_0885</name>
</gene>
<keyword evidence="3" id="KW-0812">Transmembrane</keyword>
<dbReference type="GO" id="GO:0045039">
    <property type="term" value="P:protein insertion into mitochondrial inner membrane"/>
    <property type="evidence" value="ECO:0007669"/>
    <property type="project" value="UniProtKB-UniRule"/>
</dbReference>
<keyword evidence="11" id="KW-1185">Reference proteome</keyword>
<evidence type="ECO:0000256" key="4">
    <source>
        <dbReference type="ARBA" id="ARBA00022792"/>
    </source>
</evidence>
<comment type="subunit">
    <text evidence="8">Component of the TIM22 complex.</text>
</comment>
<dbReference type="GO" id="GO:0008320">
    <property type="term" value="F:protein transmembrane transporter activity"/>
    <property type="evidence" value="ECO:0007669"/>
    <property type="project" value="UniProtKB-UniRule"/>
</dbReference>
<dbReference type="PANTHER" id="PTHR14110:SF0">
    <property type="entry name" value="MITOCHONDRIAL IMPORT INNER MEMBRANE TRANSLOCASE SUBUNIT TIM22"/>
    <property type="match status" value="1"/>
</dbReference>
<dbReference type="Proteomes" id="UP000324585">
    <property type="component" value="Unassembled WGS sequence"/>
</dbReference>
<comment type="caution">
    <text evidence="10">The sequence shown here is derived from an EMBL/GenBank/DDBJ whole genome shotgun (WGS) entry which is preliminary data.</text>
</comment>
<keyword evidence="8" id="KW-0813">Transport</keyword>
<evidence type="ECO:0000313" key="10">
    <source>
        <dbReference type="EMBL" id="KAA8497156.1"/>
    </source>
</evidence>
<evidence type="ECO:0000256" key="9">
    <source>
        <dbReference type="SAM" id="MobiDB-lite"/>
    </source>
</evidence>
<dbReference type="Pfam" id="PF02466">
    <property type="entry name" value="Tim17"/>
    <property type="match status" value="1"/>
</dbReference>
<evidence type="ECO:0000256" key="7">
    <source>
        <dbReference type="ARBA" id="ARBA00023136"/>
    </source>
</evidence>
<feature type="compositionally biased region" description="Pro residues" evidence="9">
    <location>
        <begin position="1"/>
        <end position="10"/>
    </location>
</feature>
<dbReference type="GO" id="GO:0030943">
    <property type="term" value="F:mitochondrion targeting sequence binding"/>
    <property type="evidence" value="ECO:0007669"/>
    <property type="project" value="TreeGrafter"/>
</dbReference>
<dbReference type="EMBL" id="VRMN01000002">
    <property type="protein sequence ID" value="KAA8497156.1"/>
    <property type="molecule type" value="Genomic_DNA"/>
</dbReference>
<comment type="similarity">
    <text evidence="2 8">Belongs to the Tim17/Tim22/Tim23 family.</text>
</comment>
<comment type="subcellular location">
    <subcellularLocation>
        <location evidence="1 8">Mitochondrion inner membrane</location>
        <topology evidence="1 8">Multi-pass membrane protein</topology>
    </subcellularLocation>
</comment>
<keyword evidence="8" id="KW-0811">Translocation</keyword>
<evidence type="ECO:0000256" key="2">
    <source>
        <dbReference type="ARBA" id="ARBA00008444"/>
    </source>
</evidence>
<reference evidence="11" key="1">
    <citation type="journal article" date="2019" name="Nat. Commun.">
        <title>Expansion of phycobilisome linker gene families in mesophilic red algae.</title>
        <authorList>
            <person name="Lee J."/>
            <person name="Kim D."/>
            <person name="Bhattacharya D."/>
            <person name="Yoon H.S."/>
        </authorList>
    </citation>
    <scope>NUCLEOTIDE SEQUENCE [LARGE SCALE GENOMIC DNA]</scope>
    <source>
        <strain evidence="11">CCMP 1328</strain>
    </source>
</reference>
<keyword evidence="4 8" id="KW-0999">Mitochondrion inner membrane</keyword>
<feature type="region of interest" description="Disordered" evidence="9">
    <location>
        <begin position="1"/>
        <end position="24"/>
    </location>
</feature>
<proteinExistence type="inferred from homology"/>
<name>A0A5J4Z0J1_PORPP</name>
<protein>
    <recommendedName>
        <fullName evidence="8">Mitochondrial import inner membrane translocase subunit TIM22</fullName>
    </recommendedName>
</protein>
<evidence type="ECO:0000256" key="1">
    <source>
        <dbReference type="ARBA" id="ARBA00004448"/>
    </source>
</evidence>
<dbReference type="PANTHER" id="PTHR14110">
    <property type="entry name" value="MITOCHONDRIAL IMPORT INNER MEMBRANE TRANSLOCASE SUBUNIT TIM22"/>
    <property type="match status" value="1"/>
</dbReference>
<sequence length="184" mass="18988">MQPPSFPPRMPGGMPGTGGGFEGMTDEEKARALGAMQATKFLNAVGESCAFKALLSTVAGGGIGLFFGLLFGGYAQAVDEAVESKGTTVQRFRVGFKSAGRAMGSYAKSFAIWGAVFSSSECAIESYRARHDIWNSVAAGCVTGATLASAPKQSIGAKARIQQMAVACAGMAAFSGAIDLYMDR</sequence>
<evidence type="ECO:0000256" key="3">
    <source>
        <dbReference type="ARBA" id="ARBA00022692"/>
    </source>
</evidence>